<organism evidence="2 3">
    <name type="scientific">Fluctibacter corallii</name>
    <dbReference type="NCBI Taxonomy" id="2984329"/>
    <lineage>
        <taxon>Bacteria</taxon>
        <taxon>Pseudomonadati</taxon>
        <taxon>Pseudomonadota</taxon>
        <taxon>Gammaproteobacteria</taxon>
        <taxon>Alteromonadales</taxon>
        <taxon>Alteromonadaceae</taxon>
        <taxon>Fluctibacter</taxon>
    </lineage>
</organism>
<protein>
    <submittedName>
        <fullName evidence="2">DUF2431 domain-containing protein</fullName>
    </submittedName>
</protein>
<feature type="domain" description="25S rRNA (uridine-N(3))-methyltransferase BMT5-like" evidence="1">
    <location>
        <begin position="10"/>
        <end position="182"/>
    </location>
</feature>
<reference evidence="2 3" key="1">
    <citation type="submission" date="2022-10" db="EMBL/GenBank/DDBJ databases">
        <title>Aestuariibacter sp. AA17 isolated from Montipora capitata coral fragment.</title>
        <authorList>
            <person name="Emsley S.A."/>
            <person name="Pfannmuller K.M."/>
            <person name="Loughran R.M."/>
            <person name="Shlafstein M."/>
            <person name="Papke E."/>
            <person name="Saw J.H."/>
            <person name="Ushijima B."/>
            <person name="Videau P."/>
        </authorList>
    </citation>
    <scope>NUCLEOTIDE SEQUENCE [LARGE SCALE GENOMIC DNA]</scope>
    <source>
        <strain evidence="2 3">AA17</strain>
    </source>
</reference>
<dbReference type="EMBL" id="JAOWKX010000006">
    <property type="protein sequence ID" value="MCV2885583.1"/>
    <property type="molecule type" value="Genomic_DNA"/>
</dbReference>
<name>A0ABT3AAC6_9ALTE</name>
<accession>A0ABT3AAC6</accession>
<dbReference type="RefSeq" id="WP_263712867.1">
    <property type="nucleotide sequence ID" value="NZ_JAOWKX010000006.1"/>
</dbReference>
<gene>
    <name evidence="2" type="ORF">OE749_12860</name>
</gene>
<proteinExistence type="predicted"/>
<keyword evidence="3" id="KW-1185">Reference proteome</keyword>
<comment type="caution">
    <text evidence="2">The sequence shown here is derived from an EMBL/GenBank/DDBJ whole genome shotgun (WGS) entry which is preliminary data.</text>
</comment>
<sequence>MYFQPSWRVLTVGDGDLSFSYSLKQRCPSLQLQASVLDSESALSAKYQTHFAQSLQRTGVPVHFGIDITDPASWKGKIVDVFDVVIFQFPLIPQLLKIKGMEEYDRAVQHNLQHRRLLRYFLVHSALHLLCEKGARLSYISSKDVKPYSHWDIENAITLNTGIRYLGKTPFDASDYSEYQVRNVNRDNYVADTRGYTYVYSDKTHHENAFSLIKPTQRSGDYCRLCNKGPFGDKKQRDAHILSPRHQRMQTFDQAWHNYLTTVSKKEKS</sequence>
<dbReference type="InterPro" id="IPR019446">
    <property type="entry name" value="BMT5-like"/>
</dbReference>
<dbReference type="Proteomes" id="UP001652504">
    <property type="component" value="Unassembled WGS sequence"/>
</dbReference>
<dbReference type="Pfam" id="PF10354">
    <property type="entry name" value="BMT5-like"/>
    <property type="match status" value="1"/>
</dbReference>
<evidence type="ECO:0000313" key="2">
    <source>
        <dbReference type="EMBL" id="MCV2885583.1"/>
    </source>
</evidence>
<evidence type="ECO:0000259" key="1">
    <source>
        <dbReference type="Pfam" id="PF10354"/>
    </source>
</evidence>
<evidence type="ECO:0000313" key="3">
    <source>
        <dbReference type="Proteomes" id="UP001652504"/>
    </source>
</evidence>